<evidence type="ECO:0000313" key="2">
    <source>
        <dbReference type="EMBL" id="CAA9288296.1"/>
    </source>
</evidence>
<dbReference type="AlphaFoldDB" id="A0A6J4JVB2"/>
<name>A0A6J4JVB2_9BACT</name>
<feature type="chain" id="PRO_5026717536" description="Nitrous oxide reductase maturation protein, outer-membrane lipoprotein NosL" evidence="1">
    <location>
        <begin position="29"/>
        <end position="170"/>
    </location>
</feature>
<evidence type="ECO:0000256" key="1">
    <source>
        <dbReference type="SAM" id="SignalP"/>
    </source>
</evidence>
<protein>
    <recommendedName>
        <fullName evidence="3">Nitrous oxide reductase maturation protein, outer-membrane lipoprotein NosL</fullName>
    </recommendedName>
</protein>
<keyword evidence="1" id="KW-0732">Signal</keyword>
<feature type="signal peptide" evidence="1">
    <location>
        <begin position="1"/>
        <end position="28"/>
    </location>
</feature>
<dbReference type="PROSITE" id="PS51318">
    <property type="entry name" value="TAT"/>
    <property type="match status" value="1"/>
</dbReference>
<organism evidence="2">
    <name type="scientific">uncultured Armatimonadetes bacterium</name>
    <dbReference type="NCBI Taxonomy" id="157466"/>
    <lineage>
        <taxon>Bacteria</taxon>
        <taxon>Bacillati</taxon>
        <taxon>Armatimonadota</taxon>
        <taxon>environmental samples</taxon>
    </lineage>
</organism>
<evidence type="ECO:0008006" key="3">
    <source>
        <dbReference type="Google" id="ProtNLM"/>
    </source>
</evidence>
<proteinExistence type="predicted"/>
<reference evidence="2" key="1">
    <citation type="submission" date="2020-02" db="EMBL/GenBank/DDBJ databases">
        <authorList>
            <person name="Meier V. D."/>
        </authorList>
    </citation>
    <scope>NUCLEOTIDE SEQUENCE</scope>
    <source>
        <strain evidence="2">AVDCRST_MAG63</strain>
    </source>
</reference>
<sequence length="170" mass="18515">MDRLLNVSSRRRALTGALAAALFSLALAGSLPRAARSAGGKCPYCNLAVLKNEPTLDNTVAMRHGANRIEYRCVYCAVAQANSDKYKGDVTILAPSEVKGKPVLLTRKADRWTAKPATAVFVAEKAHHRYCQITYRALTGRPGFDAYVKKNARLRSARPVTLAQLVQTAK</sequence>
<gene>
    <name evidence="2" type="ORF">AVDCRST_MAG63-4173</name>
</gene>
<accession>A0A6J4JVB2</accession>
<dbReference type="InterPro" id="IPR006311">
    <property type="entry name" value="TAT_signal"/>
</dbReference>
<dbReference type="EMBL" id="CADCTO010000572">
    <property type="protein sequence ID" value="CAA9288296.1"/>
    <property type="molecule type" value="Genomic_DNA"/>
</dbReference>